<proteinExistence type="predicted"/>
<dbReference type="EMBL" id="JAWZSR010000004">
    <property type="protein sequence ID" value="MDX8045925.1"/>
    <property type="molecule type" value="Genomic_DNA"/>
</dbReference>
<sequence>MTWLIKNWYVVVIVGAIIIWLVVDPSVEKSDQTSVELDRMEEVEQETEEEIVIDATYKIDVKGEVKQPGVYQVSENDRVEDVIDLAGGFNEDADVEQINLAERVYDEMVIFIPGIGEEVEANLFENQDNQKVKVNTATVEEIQTIPGIGEVKANAIIEYRETNGRFKQMEDLTQVSGIGEKTVEKMEEYIQIP</sequence>
<keyword evidence="2" id="KW-1185">Reference proteome</keyword>
<name>A0ACC6M4M7_9BACI</name>
<evidence type="ECO:0000313" key="2">
    <source>
        <dbReference type="Proteomes" id="UP001277972"/>
    </source>
</evidence>
<gene>
    <name evidence="1" type="ORF">SH601_07955</name>
</gene>
<evidence type="ECO:0000313" key="1">
    <source>
        <dbReference type="EMBL" id="MDX8045925.1"/>
    </source>
</evidence>
<protein>
    <submittedName>
        <fullName evidence="1">Helix-hairpin-helix domain-containing protein</fullName>
    </submittedName>
</protein>
<dbReference type="Proteomes" id="UP001277972">
    <property type="component" value="Unassembled WGS sequence"/>
</dbReference>
<reference evidence="1" key="1">
    <citation type="submission" date="2023-11" db="EMBL/GenBank/DDBJ databases">
        <title>Gracilibacillus pellucida a moderately halophilic bacterium isolated from saline soil in Xinjiang province.</title>
        <authorList>
            <person name="Zhang Z."/>
            <person name="Tan F."/>
            <person name="Wang Y."/>
            <person name="Xia M."/>
        </authorList>
    </citation>
    <scope>NUCLEOTIDE SEQUENCE</scope>
    <source>
        <strain evidence="1">S3-1-1</strain>
    </source>
</reference>
<organism evidence="1 2">
    <name type="scientific">Gracilibacillus pellucidus</name>
    <dbReference type="NCBI Taxonomy" id="3095368"/>
    <lineage>
        <taxon>Bacteria</taxon>
        <taxon>Bacillati</taxon>
        <taxon>Bacillota</taxon>
        <taxon>Bacilli</taxon>
        <taxon>Bacillales</taxon>
        <taxon>Bacillaceae</taxon>
        <taxon>Gracilibacillus</taxon>
    </lineage>
</organism>
<accession>A0ACC6M4M7</accession>
<comment type="caution">
    <text evidence="1">The sequence shown here is derived from an EMBL/GenBank/DDBJ whole genome shotgun (WGS) entry which is preliminary data.</text>
</comment>